<protein>
    <recommendedName>
        <fullName evidence="2">DUF8035 domain-containing protein</fullName>
    </recommendedName>
</protein>
<feature type="compositionally biased region" description="Basic and acidic residues" evidence="1">
    <location>
        <begin position="68"/>
        <end position="80"/>
    </location>
</feature>
<comment type="caution">
    <text evidence="3">The sequence shown here is derived from an EMBL/GenBank/DDBJ whole genome shotgun (WGS) entry which is preliminary data.</text>
</comment>
<feature type="region of interest" description="Disordered" evidence="1">
    <location>
        <begin position="1"/>
        <end position="43"/>
    </location>
</feature>
<feature type="region of interest" description="Disordered" evidence="1">
    <location>
        <begin position="157"/>
        <end position="303"/>
    </location>
</feature>
<dbReference type="Proteomes" id="UP001590951">
    <property type="component" value="Unassembled WGS sequence"/>
</dbReference>
<feature type="compositionally biased region" description="Pro residues" evidence="1">
    <location>
        <begin position="465"/>
        <end position="474"/>
    </location>
</feature>
<feature type="compositionally biased region" description="Basic and acidic residues" evidence="1">
    <location>
        <begin position="453"/>
        <end position="464"/>
    </location>
</feature>
<evidence type="ECO:0000256" key="1">
    <source>
        <dbReference type="SAM" id="MobiDB-lite"/>
    </source>
</evidence>
<feature type="compositionally biased region" description="Basic and acidic residues" evidence="1">
    <location>
        <begin position="175"/>
        <end position="303"/>
    </location>
</feature>
<feature type="region of interest" description="Disordered" evidence="1">
    <location>
        <begin position="68"/>
        <end position="105"/>
    </location>
</feature>
<proteinExistence type="predicted"/>
<organism evidence="3 4">
    <name type="scientific">Lepraria finkii</name>
    <dbReference type="NCBI Taxonomy" id="1340010"/>
    <lineage>
        <taxon>Eukaryota</taxon>
        <taxon>Fungi</taxon>
        <taxon>Dikarya</taxon>
        <taxon>Ascomycota</taxon>
        <taxon>Pezizomycotina</taxon>
        <taxon>Lecanoromycetes</taxon>
        <taxon>OSLEUM clade</taxon>
        <taxon>Lecanoromycetidae</taxon>
        <taxon>Lecanorales</taxon>
        <taxon>Lecanorineae</taxon>
        <taxon>Stereocaulaceae</taxon>
        <taxon>Lepraria</taxon>
    </lineage>
</organism>
<evidence type="ECO:0000313" key="4">
    <source>
        <dbReference type="Proteomes" id="UP001590951"/>
    </source>
</evidence>
<feature type="compositionally biased region" description="Basic and acidic residues" evidence="1">
    <location>
        <begin position="477"/>
        <end position="494"/>
    </location>
</feature>
<evidence type="ECO:0000259" key="2">
    <source>
        <dbReference type="Pfam" id="PF26118"/>
    </source>
</evidence>
<reference evidence="3 4" key="1">
    <citation type="submission" date="2024-09" db="EMBL/GenBank/DDBJ databases">
        <title>Rethinking Asexuality: The Enigmatic Case of Functional Sexual Genes in Lepraria (Stereocaulaceae).</title>
        <authorList>
            <person name="Doellman M."/>
            <person name="Sun Y."/>
            <person name="Barcenas-Pena A."/>
            <person name="Lumbsch H.T."/>
            <person name="Grewe F."/>
        </authorList>
    </citation>
    <scope>NUCLEOTIDE SEQUENCE [LARGE SCALE GENOMIC DNA]</scope>
    <source>
        <strain evidence="3 4">Grewe 0041</strain>
    </source>
</reference>
<dbReference type="EMBL" id="JBHFEH010000019">
    <property type="protein sequence ID" value="KAL2053698.1"/>
    <property type="molecule type" value="Genomic_DNA"/>
</dbReference>
<gene>
    <name evidence="3" type="ORF">ABVK25_006002</name>
</gene>
<feature type="region of interest" description="Disordered" evidence="1">
    <location>
        <begin position="316"/>
        <end position="494"/>
    </location>
</feature>
<dbReference type="InterPro" id="IPR058348">
    <property type="entry name" value="DUF8035"/>
</dbReference>
<evidence type="ECO:0000313" key="3">
    <source>
        <dbReference type="EMBL" id="KAL2053698.1"/>
    </source>
</evidence>
<keyword evidence="4" id="KW-1185">Reference proteome</keyword>
<feature type="domain" description="DUF8035" evidence="2">
    <location>
        <begin position="549"/>
        <end position="602"/>
    </location>
</feature>
<feature type="compositionally biased region" description="Pro residues" evidence="1">
    <location>
        <begin position="419"/>
        <end position="430"/>
    </location>
</feature>
<sequence length="654" mass="79234">MSRRGYSDVYEERDREYYEPSSRGRGGRTVYQEDIEEHVRRRPAEPEFLKEDYGRREAGPLVVREEIRERSRERPQRREVVEEDTVISRGTRDRPREREIREDEVTINRGTRERPRERGYIERDDFEREIVYRPREREPQIRSEREDFVYRRDRERERDVIPIREPAPLPPQQIRSEREEYVFRAPKIREPSPEPVRTEISIRERSRGPARGRDYDDEETIIRRDERSRGPPRERFREDVDIDIRKDRARGTPRGGFREEVDIDIREDRSRGPPRERFREEVDIDIRDDRSRGPTRERDRYEKDEIVFLERDRRRPRAASFERESLTISSGERDRPRARSSLRGEEQQIVIRRDEGRSRGGFEEEDISIRRSGGERERPRERSRETHRGDYEDVTFRHDDSDGRHKDQIVIRRKERSPSPEPLPPPAPPVREPEPVRAPPIVQEVITHHRHIDHGFERAPEPPRPRTPPKPRSPSPVREERIEIKRSGDRNGRHYDEDIIFERETGDRPRLDGVRRGSRYDEVEESREVAIVDTRDRGRRFEAEKSKKDRMWTEIEKTLVSEEAVKEAGYEYEQTDTHYYVFEYLRYEDVARLVEITEDIKRDRRERIREIQAEREFAERPRRPLALPPPPWDEERVVEREIIYDRGPPPRRYR</sequence>
<name>A0ABR4B754_9LECA</name>
<feature type="compositionally biased region" description="Basic and acidic residues" evidence="1">
    <location>
        <begin position="320"/>
        <end position="418"/>
    </location>
</feature>
<feature type="compositionally biased region" description="Basic and acidic residues" evidence="1">
    <location>
        <begin position="90"/>
        <end position="105"/>
    </location>
</feature>
<dbReference type="Pfam" id="PF26118">
    <property type="entry name" value="DUF8035"/>
    <property type="match status" value="1"/>
</dbReference>
<accession>A0ABR4B754</accession>